<evidence type="ECO:0000313" key="4">
    <source>
        <dbReference type="Proteomes" id="UP000829720"/>
    </source>
</evidence>
<gene>
    <name evidence="3" type="ORF">AGOR_G00182730</name>
</gene>
<feature type="compositionally biased region" description="Polar residues" evidence="1">
    <location>
        <begin position="378"/>
        <end position="387"/>
    </location>
</feature>
<dbReference type="OrthoDB" id="8953785at2759"/>
<keyword evidence="2" id="KW-0732">Signal</keyword>
<name>A0A8T3CV54_9TELE</name>
<feature type="region of interest" description="Disordered" evidence="1">
    <location>
        <begin position="373"/>
        <end position="407"/>
    </location>
</feature>
<evidence type="ECO:0000256" key="2">
    <source>
        <dbReference type="SAM" id="SignalP"/>
    </source>
</evidence>
<sequence length="474" mass="52963">MFFWIVLIATCSVDLSRAYWSTQTETECLGSTFEFPVSAYEIVEFLPKNGGANRILYRNRTIQDSRYELRSRKIVLLEITHSDVGRYMLFPQSNLKSIHNSIFLKVKDCSEKEKLLYGDQFTLWLSREAAVVQFSADLESNPVTLWNKSNPSEGLKGKVKSGVWTLDTVTQADNGYYTLRNREGKFLSRVRLFVDGHMHSFLRRTGETLEVPLRISGYKFRVYFSEDDGDESQLIYDRGDSFEDRIIISYDEFQISELRGSDSGEYRIVDLAGNLAYVVQLTVEGPDYMKYLPVVALAIGAVLLCCCIRKVCCKKKPPPPAQPVVYGADPSPAQSVAPSVPTQPQWSGTGTTWKPGPSTPGYTCVFEKVTRPTPVTERGSSNPSQGYTPLMDTAANPSPAPDEGSSCLTQGVGEEEMAYPSFPISYDCLHSDHSGIQFEMEKGSKATDFFSTLPLNTDKPGTSNVYTSDKLNFL</sequence>
<feature type="signal peptide" evidence="2">
    <location>
        <begin position="1"/>
        <end position="18"/>
    </location>
</feature>
<organism evidence="3 4">
    <name type="scientific">Albula goreensis</name>
    <dbReference type="NCBI Taxonomy" id="1534307"/>
    <lineage>
        <taxon>Eukaryota</taxon>
        <taxon>Metazoa</taxon>
        <taxon>Chordata</taxon>
        <taxon>Craniata</taxon>
        <taxon>Vertebrata</taxon>
        <taxon>Euteleostomi</taxon>
        <taxon>Actinopterygii</taxon>
        <taxon>Neopterygii</taxon>
        <taxon>Teleostei</taxon>
        <taxon>Albuliformes</taxon>
        <taxon>Albulidae</taxon>
        <taxon>Albula</taxon>
    </lineage>
</organism>
<dbReference type="Proteomes" id="UP000829720">
    <property type="component" value="Unassembled WGS sequence"/>
</dbReference>
<feature type="chain" id="PRO_5035926062" evidence="2">
    <location>
        <begin position="19"/>
        <end position="474"/>
    </location>
</feature>
<comment type="caution">
    <text evidence="3">The sequence shown here is derived from an EMBL/GenBank/DDBJ whole genome shotgun (WGS) entry which is preliminary data.</text>
</comment>
<proteinExistence type="predicted"/>
<evidence type="ECO:0000256" key="1">
    <source>
        <dbReference type="SAM" id="MobiDB-lite"/>
    </source>
</evidence>
<protein>
    <submittedName>
        <fullName evidence="3">Uncharacterized protein</fullName>
    </submittedName>
</protein>
<accession>A0A8T3CV54</accession>
<keyword evidence="4" id="KW-1185">Reference proteome</keyword>
<reference evidence="3" key="1">
    <citation type="submission" date="2021-01" db="EMBL/GenBank/DDBJ databases">
        <authorList>
            <person name="Zahm M."/>
            <person name="Roques C."/>
            <person name="Cabau C."/>
            <person name="Klopp C."/>
            <person name="Donnadieu C."/>
            <person name="Jouanno E."/>
            <person name="Lampietro C."/>
            <person name="Louis A."/>
            <person name="Herpin A."/>
            <person name="Echchiki A."/>
            <person name="Berthelot C."/>
            <person name="Parey E."/>
            <person name="Roest-Crollius H."/>
            <person name="Braasch I."/>
            <person name="Postlethwait J."/>
            <person name="Bobe J."/>
            <person name="Montfort J."/>
            <person name="Bouchez O."/>
            <person name="Begum T."/>
            <person name="Mejri S."/>
            <person name="Adams A."/>
            <person name="Chen W.-J."/>
            <person name="Guiguen Y."/>
        </authorList>
    </citation>
    <scope>NUCLEOTIDE SEQUENCE</scope>
    <source>
        <tissue evidence="3">Blood</tissue>
    </source>
</reference>
<evidence type="ECO:0000313" key="3">
    <source>
        <dbReference type="EMBL" id="KAI1888216.1"/>
    </source>
</evidence>
<dbReference type="EMBL" id="JAERUA010000017">
    <property type="protein sequence ID" value="KAI1888216.1"/>
    <property type="molecule type" value="Genomic_DNA"/>
</dbReference>
<dbReference type="AlphaFoldDB" id="A0A8T3CV54"/>